<organism evidence="1">
    <name type="scientific">Rhizophora mucronata</name>
    <name type="common">Asiatic mangrove</name>
    <dbReference type="NCBI Taxonomy" id="61149"/>
    <lineage>
        <taxon>Eukaryota</taxon>
        <taxon>Viridiplantae</taxon>
        <taxon>Streptophyta</taxon>
        <taxon>Embryophyta</taxon>
        <taxon>Tracheophyta</taxon>
        <taxon>Spermatophyta</taxon>
        <taxon>Magnoliopsida</taxon>
        <taxon>eudicotyledons</taxon>
        <taxon>Gunneridae</taxon>
        <taxon>Pentapetalae</taxon>
        <taxon>rosids</taxon>
        <taxon>fabids</taxon>
        <taxon>Malpighiales</taxon>
        <taxon>Rhizophoraceae</taxon>
        <taxon>Rhizophora</taxon>
    </lineage>
</organism>
<proteinExistence type="predicted"/>
<evidence type="ECO:0000313" key="1">
    <source>
        <dbReference type="EMBL" id="MBX70218.1"/>
    </source>
</evidence>
<reference evidence="1" key="1">
    <citation type="submission" date="2018-02" db="EMBL/GenBank/DDBJ databases">
        <title>Rhizophora mucronata_Transcriptome.</title>
        <authorList>
            <person name="Meera S.P."/>
            <person name="Sreeshan A."/>
            <person name="Augustine A."/>
        </authorList>
    </citation>
    <scope>NUCLEOTIDE SEQUENCE</scope>
    <source>
        <tissue evidence="1">Leaf</tissue>
    </source>
</reference>
<accession>A0A2P2QTG3</accession>
<dbReference type="EMBL" id="GGEC01089734">
    <property type="protein sequence ID" value="MBX70218.1"/>
    <property type="molecule type" value="Transcribed_RNA"/>
</dbReference>
<dbReference type="AlphaFoldDB" id="A0A2P2QTG3"/>
<protein>
    <submittedName>
        <fullName evidence="1">Uncharacterized protein</fullName>
    </submittedName>
</protein>
<name>A0A2P2QTG3_RHIMU</name>
<sequence>MQRHVAFSMLIVQQVHQQSHLQDLLTCFNSIIGNCSNKLLV</sequence>